<evidence type="ECO:0000256" key="2">
    <source>
        <dbReference type="ARBA" id="ARBA00022679"/>
    </source>
</evidence>
<evidence type="ECO:0000256" key="3">
    <source>
        <dbReference type="RuleBase" id="RU003718"/>
    </source>
</evidence>
<keyword evidence="3" id="KW-0328">Glycosyltransferase</keyword>
<dbReference type="PANTHER" id="PTHR48047:SF64">
    <property type="entry name" value="UDP-GLYCOSYLTRANSFERASES DOMAIN-CONTAINING PROTEIN"/>
    <property type="match status" value="1"/>
</dbReference>
<dbReference type="InterPro" id="IPR035595">
    <property type="entry name" value="UDP_glycos_trans_CS"/>
</dbReference>
<evidence type="ECO:0000256" key="1">
    <source>
        <dbReference type="ARBA" id="ARBA00009995"/>
    </source>
</evidence>
<dbReference type="CDD" id="cd03784">
    <property type="entry name" value="GT1_Gtf-like"/>
    <property type="match status" value="1"/>
</dbReference>
<keyword evidence="6" id="KW-1185">Reference proteome</keyword>
<dbReference type="PROSITE" id="PS00375">
    <property type="entry name" value="UDPGT"/>
    <property type="match status" value="1"/>
</dbReference>
<dbReference type="EC" id="2.4.1.-" evidence="4"/>
<dbReference type="OrthoDB" id="5835829at2759"/>
<evidence type="ECO:0000256" key="4">
    <source>
        <dbReference type="RuleBase" id="RU362057"/>
    </source>
</evidence>
<dbReference type="GO" id="GO:0035251">
    <property type="term" value="F:UDP-glucosyltransferase activity"/>
    <property type="evidence" value="ECO:0007669"/>
    <property type="project" value="TreeGrafter"/>
</dbReference>
<protein>
    <recommendedName>
        <fullName evidence="4">Glycosyltransferase</fullName>
        <ecNumber evidence="4">2.4.1.-</ecNumber>
    </recommendedName>
</protein>
<organism evidence="5 6">
    <name type="scientific">Anisodus acutangulus</name>
    <dbReference type="NCBI Taxonomy" id="402998"/>
    <lineage>
        <taxon>Eukaryota</taxon>
        <taxon>Viridiplantae</taxon>
        <taxon>Streptophyta</taxon>
        <taxon>Embryophyta</taxon>
        <taxon>Tracheophyta</taxon>
        <taxon>Spermatophyta</taxon>
        <taxon>Magnoliopsida</taxon>
        <taxon>eudicotyledons</taxon>
        <taxon>Gunneridae</taxon>
        <taxon>Pentapetalae</taxon>
        <taxon>asterids</taxon>
        <taxon>lamiids</taxon>
        <taxon>Solanales</taxon>
        <taxon>Solanaceae</taxon>
        <taxon>Solanoideae</taxon>
        <taxon>Hyoscyameae</taxon>
        <taxon>Anisodus</taxon>
    </lineage>
</organism>
<dbReference type="Pfam" id="PF00201">
    <property type="entry name" value="UDPGT"/>
    <property type="match status" value="1"/>
</dbReference>
<dbReference type="InterPro" id="IPR002213">
    <property type="entry name" value="UDP_glucos_trans"/>
</dbReference>
<dbReference type="EMBL" id="JAJAGQ010000015">
    <property type="protein sequence ID" value="KAJ8542009.1"/>
    <property type="molecule type" value="Genomic_DNA"/>
</dbReference>
<sequence length="480" mass="54346">MAPHVVFLPYSMMSHLTALVQIARLFAFHGLRVTIITTPRNTRIFQASVDKDRLVSGRSIYVRTLKFPSGELGLSEGIENLVSATSIEIAGKVHYGIIHLLQKPLEQMIRQLDPDCIVSDMLFTWTVDLAEELHIPRFSFQPTNFFYQCVRHCLTEYAPHNKVDSDSERFAIPGLLHEIKMKRSEIEDYFKEETYYGKMVKSVIDADLRSHGIIHNTCSELEPGYTELYEKIRGKKGWHVGPLSLFINKLDEVKSSKGIPNWKDSDDCLSWLENQEPNSVLFVCFGSSTKFSNNQLTEITLALKGANFPFILVVKEQQDHHDDNNNKEMLIKNDKCFIIKGWAPQVLILKHRAIGGFMTHCGWNSILEALTLGVPLIAWPLFSEQFHNANLLEQLGLAIRVGGADVWNSGFIVSSPVVSREKIEFAVKRLMYSEESRKIRANAKLMAETLKGATEEGGSSHSHLIALIEEIKRCAIKNST</sequence>
<evidence type="ECO:0000313" key="6">
    <source>
        <dbReference type="Proteomes" id="UP001152561"/>
    </source>
</evidence>
<name>A0A9Q1LRC8_9SOLA</name>
<reference evidence="6" key="1">
    <citation type="journal article" date="2023" name="Proc. Natl. Acad. Sci. U.S.A.">
        <title>Genomic and structural basis for evolution of tropane alkaloid biosynthesis.</title>
        <authorList>
            <person name="Wanga Y.-J."/>
            <person name="Taina T."/>
            <person name="Yua J.-Y."/>
            <person name="Lia J."/>
            <person name="Xua B."/>
            <person name="Chenc J."/>
            <person name="D'Auriad J.C."/>
            <person name="Huanga J.-P."/>
            <person name="Huanga S.-X."/>
        </authorList>
    </citation>
    <scope>NUCLEOTIDE SEQUENCE [LARGE SCALE GENOMIC DNA]</scope>
    <source>
        <strain evidence="6">cv. KIB-2019</strain>
    </source>
</reference>
<keyword evidence="2 3" id="KW-0808">Transferase</keyword>
<dbReference type="Gene3D" id="3.40.50.2000">
    <property type="entry name" value="Glycogen Phosphorylase B"/>
    <property type="match status" value="2"/>
</dbReference>
<accession>A0A9Q1LRC8</accession>
<gene>
    <name evidence="5" type="ORF">K7X08_016875</name>
</gene>
<dbReference type="SUPFAM" id="SSF53756">
    <property type="entry name" value="UDP-Glycosyltransferase/glycogen phosphorylase"/>
    <property type="match status" value="1"/>
</dbReference>
<evidence type="ECO:0000313" key="5">
    <source>
        <dbReference type="EMBL" id="KAJ8542009.1"/>
    </source>
</evidence>
<comment type="caution">
    <text evidence="5">The sequence shown here is derived from an EMBL/GenBank/DDBJ whole genome shotgun (WGS) entry which is preliminary data.</text>
</comment>
<dbReference type="Proteomes" id="UP001152561">
    <property type="component" value="Unassembled WGS sequence"/>
</dbReference>
<comment type="similarity">
    <text evidence="1 3">Belongs to the UDP-glycosyltransferase family.</text>
</comment>
<proteinExistence type="inferred from homology"/>
<dbReference type="PANTHER" id="PTHR48047">
    <property type="entry name" value="GLYCOSYLTRANSFERASE"/>
    <property type="match status" value="1"/>
</dbReference>
<dbReference type="FunFam" id="3.40.50.2000:FF:000154">
    <property type="entry name" value="Glycosyltransferase"/>
    <property type="match status" value="1"/>
</dbReference>
<dbReference type="AlphaFoldDB" id="A0A9Q1LRC8"/>